<keyword evidence="1" id="KW-0732">Signal</keyword>
<feature type="signal peptide" evidence="1">
    <location>
        <begin position="1"/>
        <end position="21"/>
    </location>
</feature>
<name>A0ABW5Z988_9FLAO</name>
<dbReference type="PANTHER" id="PTHR37833:SF1">
    <property type="entry name" value="SIGNAL PEPTIDE PROTEIN"/>
    <property type="match status" value="1"/>
</dbReference>
<proteinExistence type="predicted"/>
<dbReference type="Pfam" id="PF07610">
    <property type="entry name" value="DUF1573"/>
    <property type="match status" value="1"/>
</dbReference>
<protein>
    <submittedName>
        <fullName evidence="2">DUF1573 domain-containing protein</fullName>
    </submittedName>
</protein>
<dbReference type="Proteomes" id="UP001597549">
    <property type="component" value="Unassembled WGS sequence"/>
</dbReference>
<evidence type="ECO:0000313" key="2">
    <source>
        <dbReference type="EMBL" id="MFD2908661.1"/>
    </source>
</evidence>
<dbReference type="Gene3D" id="2.60.40.10">
    <property type="entry name" value="Immunoglobulins"/>
    <property type="match status" value="1"/>
</dbReference>
<evidence type="ECO:0000256" key="1">
    <source>
        <dbReference type="SAM" id="SignalP"/>
    </source>
</evidence>
<sequence length="159" mass="17060">MKSIKLSIVALLIASASFAQVKDMKVVETAKVANTPVPAVNTPKQSAIKWAEEMHDFGDIEKGKPVTYEFNFVNNTKETILITSVRPACGCTAANYTKTPVKPGEKGMVAATFDAKSASPFQKTVTVMTNEGGVESVKTLSFKGKVIDTATEQKADIRS</sequence>
<keyword evidence="3" id="KW-1185">Reference proteome</keyword>
<reference evidence="3" key="1">
    <citation type="journal article" date="2019" name="Int. J. Syst. Evol. Microbiol.">
        <title>The Global Catalogue of Microorganisms (GCM) 10K type strain sequencing project: providing services to taxonomists for standard genome sequencing and annotation.</title>
        <authorList>
            <consortium name="The Broad Institute Genomics Platform"/>
            <consortium name="The Broad Institute Genome Sequencing Center for Infectious Disease"/>
            <person name="Wu L."/>
            <person name="Ma J."/>
        </authorList>
    </citation>
    <scope>NUCLEOTIDE SEQUENCE [LARGE SCALE GENOMIC DNA]</scope>
    <source>
        <strain evidence="3">KCTC 52644</strain>
    </source>
</reference>
<dbReference type="EMBL" id="JBHUOL010000012">
    <property type="protein sequence ID" value="MFD2908661.1"/>
    <property type="molecule type" value="Genomic_DNA"/>
</dbReference>
<organism evidence="2 3">
    <name type="scientific">Flavobacterium ardleyense</name>
    <dbReference type="NCBI Taxonomy" id="2038737"/>
    <lineage>
        <taxon>Bacteria</taxon>
        <taxon>Pseudomonadati</taxon>
        <taxon>Bacteroidota</taxon>
        <taxon>Flavobacteriia</taxon>
        <taxon>Flavobacteriales</taxon>
        <taxon>Flavobacteriaceae</taxon>
        <taxon>Flavobacterium</taxon>
    </lineage>
</organism>
<feature type="chain" id="PRO_5046087720" evidence="1">
    <location>
        <begin position="22"/>
        <end position="159"/>
    </location>
</feature>
<comment type="caution">
    <text evidence="2">The sequence shown here is derived from an EMBL/GenBank/DDBJ whole genome shotgun (WGS) entry which is preliminary data.</text>
</comment>
<accession>A0ABW5Z988</accession>
<dbReference type="InterPro" id="IPR013783">
    <property type="entry name" value="Ig-like_fold"/>
</dbReference>
<evidence type="ECO:0000313" key="3">
    <source>
        <dbReference type="Proteomes" id="UP001597549"/>
    </source>
</evidence>
<dbReference type="RefSeq" id="WP_379806402.1">
    <property type="nucleotide sequence ID" value="NZ_JBHUOL010000012.1"/>
</dbReference>
<dbReference type="PANTHER" id="PTHR37833">
    <property type="entry name" value="LIPOPROTEIN-RELATED"/>
    <property type="match status" value="1"/>
</dbReference>
<gene>
    <name evidence="2" type="ORF">ACFSX9_07915</name>
</gene>
<dbReference type="InterPro" id="IPR011467">
    <property type="entry name" value="DUF1573"/>
</dbReference>